<dbReference type="Proteomes" id="UP000199343">
    <property type="component" value="Unassembled WGS sequence"/>
</dbReference>
<dbReference type="Proteomes" id="UP001334804">
    <property type="component" value="Chromosome"/>
</dbReference>
<evidence type="ECO:0000256" key="2">
    <source>
        <dbReference type="ARBA" id="ARBA00022679"/>
    </source>
</evidence>
<sequence length="504" mass="56357">MRRDVESTEPIESIEFANSTGAIGGDGVSTAGRTSPGGSATGAPNGAVPAGAPSPVAELEQAARRAGRRPRVLYLSFFFPPSRASGVFRGRATANHFAEAGWDVTVITAPREFFSYYLDGGSDPTLEATVDPRVRVERPPMNTYHWENDVRRYGRLRKALPVVVDQFYRRLQRSFLPEHYIGWIPGLLRRAFKLHARRRFDLVIATGNPFVSFAAAWMLGRAWRVPYVVDYRDAWTFNQFTEEVRFGPGTGTAKWEARVLRDAAEIVFVNDGMRQWHVERYPFAADRMTVVPNGWEPEFVGRPAFRPSDPARPLRFGYLGTVTPYLPLEVLFEGWRRARKDPLLADAELHVHGHLGFFAQTAASLREQLARHEDAGVRYRGPFGKADVADVYAETDVLVFCVPGAKYVTSGKVFEYMASGKPVVSVHEPEIAAAEVLEDYPLWFAGDRLDAEAVAESLIAAAKAAREQDPSRHATAQDHAEKYTRSATLQPWEARMRALVEESR</sequence>
<evidence type="ECO:0000256" key="1">
    <source>
        <dbReference type="ARBA" id="ARBA00022676"/>
    </source>
</evidence>
<dbReference type="EC" id="2.4.-.-" evidence="6"/>
<proteinExistence type="predicted"/>
<dbReference type="EMBL" id="FMIC01000002">
    <property type="protein sequence ID" value="SCL74017.1"/>
    <property type="molecule type" value="Genomic_DNA"/>
</dbReference>
<dbReference type="EMBL" id="CP109071">
    <property type="protein sequence ID" value="WSA33000.1"/>
    <property type="molecule type" value="Genomic_DNA"/>
</dbReference>
<evidence type="ECO:0000313" key="6">
    <source>
        <dbReference type="EMBL" id="WSA33000.1"/>
    </source>
</evidence>
<feature type="region of interest" description="Disordered" evidence="3">
    <location>
        <begin position="465"/>
        <end position="484"/>
    </location>
</feature>
<feature type="domain" description="Glycosyltransferase subfamily 4-like N-terminal" evidence="4">
    <location>
        <begin position="92"/>
        <end position="294"/>
    </location>
</feature>
<dbReference type="STRING" id="47871.GA0070608_6337"/>
<evidence type="ECO:0000313" key="7">
    <source>
        <dbReference type="Proteomes" id="UP000199343"/>
    </source>
</evidence>
<evidence type="ECO:0000259" key="4">
    <source>
        <dbReference type="Pfam" id="PF13579"/>
    </source>
</evidence>
<keyword evidence="1 6" id="KW-0328">Glycosyltransferase</keyword>
<reference evidence="6 8" key="2">
    <citation type="submission" date="2022-10" db="EMBL/GenBank/DDBJ databases">
        <title>The complete genomes of actinobacterial strains from the NBC collection.</title>
        <authorList>
            <person name="Joergensen T.S."/>
            <person name="Alvarez Arevalo M."/>
            <person name="Sterndorff E.B."/>
            <person name="Faurdal D."/>
            <person name="Vuksanovic O."/>
            <person name="Mourched A.-S."/>
            <person name="Charusanti P."/>
            <person name="Shaw S."/>
            <person name="Blin K."/>
            <person name="Weber T."/>
        </authorList>
    </citation>
    <scope>NUCLEOTIDE SEQUENCE [LARGE SCALE GENOMIC DNA]</scope>
    <source>
        <strain evidence="6 8">NBC 01809</strain>
    </source>
</reference>
<dbReference type="RefSeq" id="WP_091633666.1">
    <property type="nucleotide sequence ID" value="NZ_CP109071.1"/>
</dbReference>
<keyword evidence="2 5" id="KW-0808">Transferase</keyword>
<dbReference type="SUPFAM" id="SSF53756">
    <property type="entry name" value="UDP-Glycosyltransferase/glycogen phosphorylase"/>
    <property type="match status" value="1"/>
</dbReference>
<evidence type="ECO:0000313" key="8">
    <source>
        <dbReference type="Proteomes" id="UP001334804"/>
    </source>
</evidence>
<organism evidence="5 7">
    <name type="scientific">Micromonospora peucetia</name>
    <dbReference type="NCBI Taxonomy" id="47871"/>
    <lineage>
        <taxon>Bacteria</taxon>
        <taxon>Bacillati</taxon>
        <taxon>Actinomycetota</taxon>
        <taxon>Actinomycetes</taxon>
        <taxon>Micromonosporales</taxon>
        <taxon>Micromonosporaceae</taxon>
        <taxon>Micromonospora</taxon>
    </lineage>
</organism>
<evidence type="ECO:0000313" key="5">
    <source>
        <dbReference type="EMBL" id="SCL74017.1"/>
    </source>
</evidence>
<gene>
    <name evidence="5" type="ORF">GA0070608_6337</name>
    <name evidence="6" type="ORF">OIE14_02685</name>
</gene>
<feature type="region of interest" description="Disordered" evidence="3">
    <location>
        <begin position="1"/>
        <end position="53"/>
    </location>
</feature>
<reference evidence="5 7" key="1">
    <citation type="submission" date="2016-06" db="EMBL/GenBank/DDBJ databases">
        <authorList>
            <person name="Kjaerup R.B."/>
            <person name="Dalgaard T.S."/>
            <person name="Juul-Madsen H.R."/>
        </authorList>
    </citation>
    <scope>NUCLEOTIDE SEQUENCE [LARGE SCALE GENOMIC DNA]</scope>
    <source>
        <strain evidence="5 7">DSM 43363</strain>
    </source>
</reference>
<dbReference type="InterPro" id="IPR028098">
    <property type="entry name" value="Glyco_trans_4-like_N"/>
</dbReference>
<evidence type="ECO:0000256" key="3">
    <source>
        <dbReference type="SAM" id="MobiDB-lite"/>
    </source>
</evidence>
<dbReference type="OrthoDB" id="9794575at2"/>
<dbReference type="Pfam" id="PF13579">
    <property type="entry name" value="Glyco_trans_4_4"/>
    <property type="match status" value="1"/>
</dbReference>
<dbReference type="AlphaFoldDB" id="A0A1C6W627"/>
<protein>
    <submittedName>
        <fullName evidence="5 6">Glycosyltransferase</fullName>
        <ecNumber evidence="6">2.4.-.-</ecNumber>
    </submittedName>
</protein>
<dbReference type="PANTHER" id="PTHR12526">
    <property type="entry name" value="GLYCOSYLTRANSFERASE"/>
    <property type="match status" value="1"/>
</dbReference>
<dbReference type="GO" id="GO:0016757">
    <property type="term" value="F:glycosyltransferase activity"/>
    <property type="evidence" value="ECO:0007669"/>
    <property type="project" value="UniProtKB-KW"/>
</dbReference>
<dbReference type="Gene3D" id="3.40.50.2000">
    <property type="entry name" value="Glycogen Phosphorylase B"/>
    <property type="match status" value="2"/>
</dbReference>
<dbReference type="Pfam" id="PF13692">
    <property type="entry name" value="Glyco_trans_1_4"/>
    <property type="match status" value="1"/>
</dbReference>
<keyword evidence="8" id="KW-1185">Reference proteome</keyword>
<feature type="compositionally biased region" description="Low complexity" evidence="3">
    <location>
        <begin position="41"/>
        <end position="53"/>
    </location>
</feature>
<accession>A0A1C6W627</accession>
<name>A0A1C6W627_9ACTN</name>